<keyword evidence="2" id="KW-1185">Reference proteome</keyword>
<dbReference type="Pfam" id="PF08974">
    <property type="entry name" value="DUF1877"/>
    <property type="match status" value="1"/>
</dbReference>
<dbReference type="InterPro" id="IPR035944">
    <property type="entry name" value="YfbM-like_sf"/>
</dbReference>
<accession>A0ABN3LTC4</accession>
<sequence length="165" mass="18784">MSMIGEYFRVPAAELEKALREPGLALRLVAEAREAEDESQPPPAEARCFSTYKTWALLDFLLQRSGFPVNVVHGEELFTEEDWGYGPPLYLPAERVRLAAEALRRTPYDRLVAGVDHRELAEARVYPQGWDSPESLDWARGRYAELTRFFEAAARDGDALLVWLD</sequence>
<gene>
    <name evidence="1" type="ORF">GCM10010406_27590</name>
</gene>
<dbReference type="SUPFAM" id="SSF111069">
    <property type="entry name" value="Hypothetical protein yfbM"/>
    <property type="match status" value="1"/>
</dbReference>
<comment type="caution">
    <text evidence="1">The sequence shown here is derived from an EMBL/GenBank/DDBJ whole genome shotgun (WGS) entry which is preliminary data.</text>
</comment>
<protein>
    <recommendedName>
        <fullName evidence="3">DUF1877 family protein</fullName>
    </recommendedName>
</protein>
<proteinExistence type="predicted"/>
<dbReference type="EMBL" id="BAAATA010000013">
    <property type="protein sequence ID" value="GAA2489899.1"/>
    <property type="molecule type" value="Genomic_DNA"/>
</dbReference>
<evidence type="ECO:0008006" key="3">
    <source>
        <dbReference type="Google" id="ProtNLM"/>
    </source>
</evidence>
<organism evidence="1 2">
    <name type="scientific">Streptomyces thermolineatus</name>
    <dbReference type="NCBI Taxonomy" id="44033"/>
    <lineage>
        <taxon>Bacteria</taxon>
        <taxon>Bacillati</taxon>
        <taxon>Actinomycetota</taxon>
        <taxon>Actinomycetes</taxon>
        <taxon>Kitasatosporales</taxon>
        <taxon>Streptomycetaceae</taxon>
        <taxon>Streptomyces</taxon>
    </lineage>
</organism>
<dbReference type="InterPro" id="IPR015068">
    <property type="entry name" value="DUF1877"/>
</dbReference>
<evidence type="ECO:0000313" key="1">
    <source>
        <dbReference type="EMBL" id="GAA2489899.1"/>
    </source>
</evidence>
<dbReference type="RefSeq" id="WP_344383480.1">
    <property type="nucleotide sequence ID" value="NZ_BAAATA010000013.1"/>
</dbReference>
<dbReference type="Proteomes" id="UP001501358">
    <property type="component" value="Unassembled WGS sequence"/>
</dbReference>
<reference evidence="1 2" key="1">
    <citation type="journal article" date="2019" name="Int. J. Syst. Evol. Microbiol.">
        <title>The Global Catalogue of Microorganisms (GCM) 10K type strain sequencing project: providing services to taxonomists for standard genome sequencing and annotation.</title>
        <authorList>
            <consortium name="The Broad Institute Genomics Platform"/>
            <consortium name="The Broad Institute Genome Sequencing Center for Infectious Disease"/>
            <person name="Wu L."/>
            <person name="Ma J."/>
        </authorList>
    </citation>
    <scope>NUCLEOTIDE SEQUENCE [LARGE SCALE GENOMIC DNA]</scope>
    <source>
        <strain evidence="1 2">JCM 6307</strain>
    </source>
</reference>
<dbReference type="Gene3D" id="3.40.1760.10">
    <property type="entry name" value="YfbM-like super family"/>
    <property type="match status" value="1"/>
</dbReference>
<name>A0ABN3LTC4_9ACTN</name>
<evidence type="ECO:0000313" key="2">
    <source>
        <dbReference type="Proteomes" id="UP001501358"/>
    </source>
</evidence>